<sequence length="267" mass="30956">MVSFEDIPWETIVNFIAPHLTMKEFGAMAMQNKFLRELFYSNDVWKRLYVNTCMDKLTITEKSVHVGPLQSGPDSKLFQPPCKLEGYETWRYTGNPPPHGYERVFNTRRNLLCCGCVEIADIEPLAAQIRSYRIPLPRVVGQIGPPEGIDQWCNEEVYPKIRQYNKKKYGIDCLCTNKHHYLIETLDAPKNVRNFKDYRKQTLSKTLTSVKGNKDIKAMESAVCRNKKKIKNFERAIAELQKLNMDNQVHISKSKRLMNSLKHAIGK</sequence>
<dbReference type="AlphaFoldDB" id="A0A6C0C651"/>
<organism evidence="1">
    <name type="scientific">viral metagenome</name>
    <dbReference type="NCBI Taxonomy" id="1070528"/>
    <lineage>
        <taxon>unclassified sequences</taxon>
        <taxon>metagenomes</taxon>
        <taxon>organismal metagenomes</taxon>
    </lineage>
</organism>
<dbReference type="EMBL" id="MN739347">
    <property type="protein sequence ID" value="QHS99802.1"/>
    <property type="molecule type" value="Genomic_DNA"/>
</dbReference>
<reference evidence="1" key="1">
    <citation type="journal article" date="2020" name="Nature">
        <title>Giant virus diversity and host interactions through global metagenomics.</title>
        <authorList>
            <person name="Schulz F."/>
            <person name="Roux S."/>
            <person name="Paez-Espino D."/>
            <person name="Jungbluth S."/>
            <person name="Walsh D.A."/>
            <person name="Denef V.J."/>
            <person name="McMahon K.D."/>
            <person name="Konstantinidis K.T."/>
            <person name="Eloe-Fadrosh E.A."/>
            <person name="Kyrpides N.C."/>
            <person name="Woyke T."/>
        </authorList>
    </citation>
    <scope>NUCLEOTIDE SEQUENCE</scope>
    <source>
        <strain evidence="1">GVMAG-M-3300020187-37</strain>
    </source>
</reference>
<protein>
    <recommendedName>
        <fullName evidence="2">F-box domain-containing protein</fullName>
    </recommendedName>
</protein>
<proteinExistence type="predicted"/>
<accession>A0A6C0C651</accession>
<evidence type="ECO:0000313" key="1">
    <source>
        <dbReference type="EMBL" id="QHS99802.1"/>
    </source>
</evidence>
<name>A0A6C0C651_9ZZZZ</name>
<evidence type="ECO:0008006" key="2">
    <source>
        <dbReference type="Google" id="ProtNLM"/>
    </source>
</evidence>